<feature type="region of interest" description="Disordered" evidence="10">
    <location>
        <begin position="40"/>
        <end position="95"/>
    </location>
</feature>
<evidence type="ECO:0000313" key="13">
    <source>
        <dbReference type="Proteomes" id="UP000215914"/>
    </source>
</evidence>
<evidence type="ECO:0000256" key="4">
    <source>
        <dbReference type="ARBA" id="ARBA00023125"/>
    </source>
</evidence>
<protein>
    <submittedName>
        <fullName evidence="12">Putative leucine zipper, homeobox-associated, Homeodomain-like protein</fullName>
    </submittedName>
</protein>
<feature type="domain" description="Homeobox" evidence="11">
    <location>
        <begin position="98"/>
        <end position="158"/>
    </location>
</feature>
<evidence type="ECO:0000256" key="9">
    <source>
        <dbReference type="RuleBase" id="RU000682"/>
    </source>
</evidence>
<dbReference type="SUPFAM" id="SSF46689">
    <property type="entry name" value="Homeodomain-like"/>
    <property type="match status" value="1"/>
</dbReference>
<organism evidence="12 13">
    <name type="scientific">Helianthus annuus</name>
    <name type="common">Common sunflower</name>
    <dbReference type="NCBI Taxonomy" id="4232"/>
    <lineage>
        <taxon>Eukaryota</taxon>
        <taxon>Viridiplantae</taxon>
        <taxon>Streptophyta</taxon>
        <taxon>Embryophyta</taxon>
        <taxon>Tracheophyta</taxon>
        <taxon>Spermatophyta</taxon>
        <taxon>Magnoliopsida</taxon>
        <taxon>eudicotyledons</taxon>
        <taxon>Gunneridae</taxon>
        <taxon>Pentapetalae</taxon>
        <taxon>asterids</taxon>
        <taxon>campanulids</taxon>
        <taxon>Asterales</taxon>
        <taxon>Asteraceae</taxon>
        <taxon>Asteroideae</taxon>
        <taxon>Heliantheae alliance</taxon>
        <taxon>Heliantheae</taxon>
        <taxon>Helianthus</taxon>
    </lineage>
</organism>
<dbReference type="InterPro" id="IPR009057">
    <property type="entry name" value="Homeodomain-like_sf"/>
</dbReference>
<dbReference type="GO" id="GO:0043565">
    <property type="term" value="F:sequence-specific DNA binding"/>
    <property type="evidence" value="ECO:0007669"/>
    <property type="project" value="InterPro"/>
</dbReference>
<comment type="similarity">
    <text evidence="2">Belongs to the HD-ZIP homeobox family. Class II subfamily.</text>
</comment>
<feature type="region of interest" description="Disordered" evidence="10">
    <location>
        <begin position="192"/>
        <end position="216"/>
    </location>
</feature>
<dbReference type="PANTHER" id="PTHR45714:SF72">
    <property type="entry name" value="HOMEOBOX-LEUCINE ZIPPER PROTEIN HOX26-RELATED"/>
    <property type="match status" value="1"/>
</dbReference>
<proteinExistence type="inferred from homology"/>
<evidence type="ECO:0000256" key="5">
    <source>
        <dbReference type="ARBA" id="ARBA00023155"/>
    </source>
</evidence>
<dbReference type="OrthoDB" id="6159439at2759"/>
<evidence type="ECO:0000256" key="7">
    <source>
        <dbReference type="ARBA" id="ARBA00023242"/>
    </source>
</evidence>
<comment type="subcellular location">
    <subcellularLocation>
        <location evidence="1 8 9">Nucleus</location>
    </subcellularLocation>
</comment>
<feature type="DNA-binding region" description="Homeobox" evidence="8">
    <location>
        <begin position="100"/>
        <end position="159"/>
    </location>
</feature>
<keyword evidence="6" id="KW-0804">Transcription</keyword>
<keyword evidence="13" id="KW-1185">Reference proteome</keyword>
<dbReference type="CDD" id="cd00086">
    <property type="entry name" value="homeodomain"/>
    <property type="match status" value="1"/>
</dbReference>
<keyword evidence="7 8" id="KW-0539">Nucleus</keyword>
<evidence type="ECO:0000256" key="10">
    <source>
        <dbReference type="SAM" id="MobiDB-lite"/>
    </source>
</evidence>
<evidence type="ECO:0000256" key="6">
    <source>
        <dbReference type="ARBA" id="ARBA00023163"/>
    </source>
</evidence>
<dbReference type="PROSITE" id="PS50071">
    <property type="entry name" value="HOMEOBOX_2"/>
    <property type="match status" value="1"/>
</dbReference>
<dbReference type="Gene3D" id="1.10.10.60">
    <property type="entry name" value="Homeodomain-like"/>
    <property type="match status" value="1"/>
</dbReference>
<dbReference type="PANTHER" id="PTHR45714">
    <property type="entry name" value="HOMEOBOX-LEUCINE ZIPPER PROTEIN HAT14"/>
    <property type="match status" value="1"/>
</dbReference>
<keyword evidence="3" id="KW-0805">Transcription regulation</keyword>
<dbReference type="GO" id="GO:0000981">
    <property type="term" value="F:DNA-binding transcription factor activity, RNA polymerase II-specific"/>
    <property type="evidence" value="ECO:0007669"/>
    <property type="project" value="InterPro"/>
</dbReference>
<feature type="compositionally biased region" description="Basic and acidic residues" evidence="10">
    <location>
        <begin position="46"/>
        <end position="57"/>
    </location>
</feature>
<accession>A0A251UQA9</accession>
<dbReference type="Proteomes" id="UP000215914">
    <property type="component" value="Chromosome 5"/>
</dbReference>
<feature type="compositionally biased region" description="Basic and acidic residues" evidence="10">
    <location>
        <begin position="70"/>
        <end position="87"/>
    </location>
</feature>
<feature type="compositionally biased region" description="Pro residues" evidence="10">
    <location>
        <begin position="204"/>
        <end position="214"/>
    </location>
</feature>
<dbReference type="Pfam" id="PF00046">
    <property type="entry name" value="Homeodomain"/>
    <property type="match status" value="1"/>
</dbReference>
<name>A0A251UQA9_HELAN</name>
<evidence type="ECO:0000256" key="3">
    <source>
        <dbReference type="ARBA" id="ARBA00023015"/>
    </source>
</evidence>
<evidence type="ECO:0000256" key="2">
    <source>
        <dbReference type="ARBA" id="ARBA00006074"/>
    </source>
</evidence>
<dbReference type="EMBL" id="CM007894">
    <property type="protein sequence ID" value="OTG24942.1"/>
    <property type="molecule type" value="Genomic_DNA"/>
</dbReference>
<dbReference type="InParanoid" id="A0A251UQA9"/>
<dbReference type="InterPro" id="IPR001356">
    <property type="entry name" value="HD"/>
</dbReference>
<dbReference type="InterPro" id="IPR017970">
    <property type="entry name" value="Homeobox_CS"/>
</dbReference>
<dbReference type="InterPro" id="IPR003106">
    <property type="entry name" value="Leu_zip_homeo"/>
</dbReference>
<gene>
    <name evidence="12" type="ORF">HannXRQ_Chr05g0142251</name>
</gene>
<dbReference type="SMART" id="SM00340">
    <property type="entry name" value="HALZ"/>
    <property type="match status" value="1"/>
</dbReference>
<dbReference type="InterPro" id="IPR050762">
    <property type="entry name" value="HD-ZIP_Homeobox_LZ_Class_II"/>
</dbReference>
<dbReference type="AlphaFoldDB" id="A0A251UQA9"/>
<dbReference type="PROSITE" id="PS00027">
    <property type="entry name" value="HOMEOBOX_1"/>
    <property type="match status" value="1"/>
</dbReference>
<dbReference type="GO" id="GO:0005634">
    <property type="term" value="C:nucleus"/>
    <property type="evidence" value="ECO:0007669"/>
    <property type="project" value="UniProtKB-SubCell"/>
</dbReference>
<evidence type="ECO:0000256" key="1">
    <source>
        <dbReference type="ARBA" id="ARBA00004123"/>
    </source>
</evidence>
<dbReference type="SMART" id="SM00389">
    <property type="entry name" value="HOX"/>
    <property type="match status" value="1"/>
</dbReference>
<evidence type="ECO:0000256" key="8">
    <source>
        <dbReference type="PROSITE-ProRule" id="PRU00108"/>
    </source>
</evidence>
<sequence length="229" mass="26783">MNKEKPCNTTLRLGIEVEVTREKQLKQSKRELCLDLSLPIHPNIEGSDHEDHDHTLDDEKDDQDSYSSRITDDHEKEETRRSAKRSDFSNNDLYLDNSGGSRKKLKLSTEQITLLEASFKIHSTLNTGQKQELAKKLHLLPRQIEVWFQNRRARTKLKHIEQECVFLRKCCAALSDENCRLKKELREARRGSLKFDHTQQRQPQPQPPQHPPPFYIGCQTTTETRHTCM</sequence>
<evidence type="ECO:0000259" key="11">
    <source>
        <dbReference type="PROSITE" id="PS50071"/>
    </source>
</evidence>
<keyword evidence="5 8" id="KW-0371">Homeobox</keyword>
<keyword evidence="4 8" id="KW-0238">DNA-binding</keyword>
<evidence type="ECO:0000313" key="12">
    <source>
        <dbReference type="EMBL" id="OTG24942.1"/>
    </source>
</evidence>
<reference evidence="13" key="1">
    <citation type="journal article" date="2017" name="Nature">
        <title>The sunflower genome provides insights into oil metabolism, flowering and Asterid evolution.</title>
        <authorList>
            <person name="Badouin H."/>
            <person name="Gouzy J."/>
            <person name="Grassa C.J."/>
            <person name="Murat F."/>
            <person name="Staton S.E."/>
            <person name="Cottret L."/>
            <person name="Lelandais-Briere C."/>
            <person name="Owens G.L."/>
            <person name="Carrere S."/>
            <person name="Mayjonade B."/>
            <person name="Legrand L."/>
            <person name="Gill N."/>
            <person name="Kane N.C."/>
            <person name="Bowers J.E."/>
            <person name="Hubner S."/>
            <person name="Bellec A."/>
            <person name="Berard A."/>
            <person name="Berges H."/>
            <person name="Blanchet N."/>
            <person name="Boniface M.C."/>
            <person name="Brunel D."/>
            <person name="Catrice O."/>
            <person name="Chaidir N."/>
            <person name="Claudel C."/>
            <person name="Donnadieu C."/>
            <person name="Faraut T."/>
            <person name="Fievet G."/>
            <person name="Helmstetter N."/>
            <person name="King M."/>
            <person name="Knapp S.J."/>
            <person name="Lai Z."/>
            <person name="Le Paslier M.C."/>
            <person name="Lippi Y."/>
            <person name="Lorenzon L."/>
            <person name="Mandel J.R."/>
            <person name="Marage G."/>
            <person name="Marchand G."/>
            <person name="Marquand E."/>
            <person name="Bret-Mestries E."/>
            <person name="Morien E."/>
            <person name="Nambeesan S."/>
            <person name="Nguyen T."/>
            <person name="Pegot-Espagnet P."/>
            <person name="Pouilly N."/>
            <person name="Raftis F."/>
            <person name="Sallet E."/>
            <person name="Schiex T."/>
            <person name="Thomas J."/>
            <person name="Vandecasteele C."/>
            <person name="Vares D."/>
            <person name="Vear F."/>
            <person name="Vautrin S."/>
            <person name="Crespi M."/>
            <person name="Mangin B."/>
            <person name="Burke J.M."/>
            <person name="Salse J."/>
            <person name="Munos S."/>
            <person name="Vincourt P."/>
            <person name="Rieseberg L.H."/>
            <person name="Langlade N.B."/>
        </authorList>
    </citation>
    <scope>NUCLEOTIDE SEQUENCE [LARGE SCALE GENOMIC DNA]</scope>
    <source>
        <strain evidence="13">cv. SF193</strain>
    </source>
</reference>